<protein>
    <submittedName>
        <fullName evidence="2">Uncharacterized protein</fullName>
    </submittedName>
</protein>
<dbReference type="Proteomes" id="UP000799778">
    <property type="component" value="Unassembled WGS sequence"/>
</dbReference>
<dbReference type="AlphaFoldDB" id="A0A6A5XJD1"/>
<feature type="compositionally biased region" description="Polar residues" evidence="1">
    <location>
        <begin position="96"/>
        <end position="107"/>
    </location>
</feature>
<feature type="region of interest" description="Disordered" evidence="1">
    <location>
        <begin position="96"/>
        <end position="137"/>
    </location>
</feature>
<proteinExistence type="predicted"/>
<dbReference type="EMBL" id="ML978071">
    <property type="protein sequence ID" value="KAF2013375.1"/>
    <property type="molecule type" value="Genomic_DNA"/>
</dbReference>
<organism evidence="2 3">
    <name type="scientific">Aaosphaeria arxii CBS 175.79</name>
    <dbReference type="NCBI Taxonomy" id="1450172"/>
    <lineage>
        <taxon>Eukaryota</taxon>
        <taxon>Fungi</taxon>
        <taxon>Dikarya</taxon>
        <taxon>Ascomycota</taxon>
        <taxon>Pezizomycotina</taxon>
        <taxon>Dothideomycetes</taxon>
        <taxon>Pleosporomycetidae</taxon>
        <taxon>Pleosporales</taxon>
        <taxon>Pleosporales incertae sedis</taxon>
        <taxon>Aaosphaeria</taxon>
    </lineage>
</organism>
<dbReference type="RefSeq" id="XP_033381714.1">
    <property type="nucleotide sequence ID" value="XM_033522239.1"/>
</dbReference>
<accession>A0A6A5XJD1</accession>
<keyword evidence="3" id="KW-1185">Reference proteome</keyword>
<dbReference type="GeneID" id="54279636"/>
<sequence length="171" mass="19217">MLPPSLWYVMLCCTNPNECNAHYAKGGFVDFRVTILLPRIISSKHLPTVWTVTSCMHLDIRPSKHIDQKRTRGDLPKAIPIITIITVIGTPKRQISSACPPSFSPSLQKKKKNARLDSRSHPVHHPSPSSHRQTSLNSKNLQTMPSFQSHTPPIVPSERIPPAQFHFISCM</sequence>
<reference evidence="2" key="1">
    <citation type="journal article" date="2020" name="Stud. Mycol.">
        <title>101 Dothideomycetes genomes: a test case for predicting lifestyles and emergence of pathogens.</title>
        <authorList>
            <person name="Haridas S."/>
            <person name="Albert R."/>
            <person name="Binder M."/>
            <person name="Bloem J."/>
            <person name="Labutti K."/>
            <person name="Salamov A."/>
            <person name="Andreopoulos B."/>
            <person name="Baker S."/>
            <person name="Barry K."/>
            <person name="Bills G."/>
            <person name="Bluhm B."/>
            <person name="Cannon C."/>
            <person name="Castanera R."/>
            <person name="Culley D."/>
            <person name="Daum C."/>
            <person name="Ezra D."/>
            <person name="Gonzalez J."/>
            <person name="Henrissat B."/>
            <person name="Kuo A."/>
            <person name="Liang C."/>
            <person name="Lipzen A."/>
            <person name="Lutzoni F."/>
            <person name="Magnuson J."/>
            <person name="Mondo S."/>
            <person name="Nolan M."/>
            <person name="Ohm R."/>
            <person name="Pangilinan J."/>
            <person name="Park H.-J."/>
            <person name="Ramirez L."/>
            <person name="Alfaro M."/>
            <person name="Sun H."/>
            <person name="Tritt A."/>
            <person name="Yoshinaga Y."/>
            <person name="Zwiers L.-H."/>
            <person name="Turgeon B."/>
            <person name="Goodwin S."/>
            <person name="Spatafora J."/>
            <person name="Crous P."/>
            <person name="Grigoriev I."/>
        </authorList>
    </citation>
    <scope>NUCLEOTIDE SEQUENCE</scope>
    <source>
        <strain evidence="2">CBS 175.79</strain>
    </source>
</reference>
<evidence type="ECO:0000313" key="3">
    <source>
        <dbReference type="Proteomes" id="UP000799778"/>
    </source>
</evidence>
<name>A0A6A5XJD1_9PLEO</name>
<evidence type="ECO:0000313" key="2">
    <source>
        <dbReference type="EMBL" id="KAF2013375.1"/>
    </source>
</evidence>
<gene>
    <name evidence="2" type="ORF">BU24DRAFT_236485</name>
</gene>
<evidence type="ECO:0000256" key="1">
    <source>
        <dbReference type="SAM" id="MobiDB-lite"/>
    </source>
</evidence>